<evidence type="ECO:0000313" key="3">
    <source>
        <dbReference type="EMBL" id="OAL71361.1"/>
    </source>
</evidence>
<organism evidence="3 4">
    <name type="scientific">Trichophyton violaceum</name>
    <dbReference type="NCBI Taxonomy" id="34388"/>
    <lineage>
        <taxon>Eukaryota</taxon>
        <taxon>Fungi</taxon>
        <taxon>Dikarya</taxon>
        <taxon>Ascomycota</taxon>
        <taxon>Pezizomycotina</taxon>
        <taxon>Eurotiomycetes</taxon>
        <taxon>Eurotiomycetidae</taxon>
        <taxon>Onygenales</taxon>
        <taxon>Arthrodermataceae</taxon>
        <taxon>Trichophyton</taxon>
    </lineage>
</organism>
<accession>A0A178FFY4</accession>
<dbReference type="AlphaFoldDB" id="A0A178FFY4"/>
<dbReference type="InterPro" id="IPR022137">
    <property type="entry name" value="Znf_prot_DUF3669"/>
</dbReference>
<feature type="compositionally biased region" description="Low complexity" evidence="1">
    <location>
        <begin position="428"/>
        <end position="449"/>
    </location>
</feature>
<evidence type="ECO:0000259" key="2">
    <source>
        <dbReference type="Pfam" id="PF12417"/>
    </source>
</evidence>
<feature type="region of interest" description="Disordered" evidence="1">
    <location>
        <begin position="1"/>
        <end position="28"/>
    </location>
</feature>
<dbReference type="OrthoDB" id="2993351at2759"/>
<proteinExistence type="predicted"/>
<dbReference type="Pfam" id="PF12417">
    <property type="entry name" value="DUF3669"/>
    <property type="match status" value="1"/>
</dbReference>
<protein>
    <recommendedName>
        <fullName evidence="2">DUF3669 domain-containing protein</fullName>
    </recommendedName>
</protein>
<reference evidence="3 4" key="1">
    <citation type="submission" date="2016-05" db="EMBL/GenBank/DDBJ databases">
        <title>Genome sequencing of Trichophyton violaceum CMCC(F)T3l isolated from hair.</title>
        <authorList>
            <person name="Zhan P."/>
            <person name="Tao Y."/>
            <person name="Liu W."/>
        </authorList>
    </citation>
    <scope>NUCLEOTIDE SEQUENCE [LARGE SCALE GENOMIC DNA]</scope>
    <source>
        <strain evidence="4">CMCC(F)T3l</strain>
    </source>
</reference>
<sequence>MSDNIGDEISSRSIRQYDTSEDSNAPRLDRMFSKLQLERTSTSSTTGPDTKNTLKRLLSNQSGISTASSYAEFQSASAGQARPFREIGRGSIGKIYEQPGTTWAFKLLLIDRSDKLWNNYVMHLRVQNSFDQLGSICGRVEIPRVAWFANKTSEFWNDNLHLFPDEPTFRREPRDVLCMERILPLPEPVRNAMIGAYCPPHNIENAKRDPKNKDCLIMVFLGRNRFGTSRPSGTAFFSLRNYKLHLDQIRDLGLDVEELCESMADTIAVLHWHAKVDGNDIEFVFGSSPKDKKAIRREVKLADVERMAPGSSTYERITNIHPNFKKRLLSLWILDFDACKPISMDENGVRLAVKAFLETDPYCPRPSTECHFAKELWKLFCTRYMHTAARLVRGTNYHHLPVKFIQGISNEYRLREENRRETQVAPPTVVRGRGTAGIRRARSSGNMMGRGRGTWSNQPGPQPGEPEQSERQRQLEQRQRRGFRGRNIGHRH</sequence>
<feature type="domain" description="DUF3669" evidence="2">
    <location>
        <begin position="331"/>
        <end position="393"/>
    </location>
</feature>
<dbReference type="PANTHER" id="PTHR40780:SF2">
    <property type="entry name" value="DUF3669 DOMAIN-CONTAINING PROTEIN"/>
    <property type="match status" value="1"/>
</dbReference>
<feature type="compositionally biased region" description="Basic residues" evidence="1">
    <location>
        <begin position="480"/>
        <end position="492"/>
    </location>
</feature>
<dbReference type="PANTHER" id="PTHR40780">
    <property type="entry name" value="DUF3669 DOMAIN-CONTAINING PROTEIN"/>
    <property type="match status" value="1"/>
</dbReference>
<dbReference type="EMBL" id="LHPN01000006">
    <property type="protein sequence ID" value="OAL71361.1"/>
    <property type="molecule type" value="Genomic_DNA"/>
</dbReference>
<keyword evidence="4" id="KW-1185">Reference proteome</keyword>
<evidence type="ECO:0000313" key="4">
    <source>
        <dbReference type="Proteomes" id="UP000243519"/>
    </source>
</evidence>
<gene>
    <name evidence="3" type="ORF">A7D00_4262</name>
</gene>
<name>A0A178FFY4_TRIVO</name>
<evidence type="ECO:0000256" key="1">
    <source>
        <dbReference type="SAM" id="MobiDB-lite"/>
    </source>
</evidence>
<feature type="compositionally biased region" description="Basic and acidic residues" evidence="1">
    <location>
        <begin position="468"/>
        <end position="479"/>
    </location>
</feature>
<dbReference type="Proteomes" id="UP000243519">
    <property type="component" value="Unassembled WGS sequence"/>
</dbReference>
<feature type="region of interest" description="Disordered" evidence="1">
    <location>
        <begin position="418"/>
        <end position="492"/>
    </location>
</feature>
<comment type="caution">
    <text evidence="3">The sequence shown here is derived from an EMBL/GenBank/DDBJ whole genome shotgun (WGS) entry which is preliminary data.</text>
</comment>